<dbReference type="GO" id="GO:0120159">
    <property type="term" value="F:rRNA pseudouridine synthase activity"/>
    <property type="evidence" value="ECO:0007669"/>
    <property type="project" value="UniProtKB-ARBA"/>
</dbReference>
<accession>A0A3N0AZK3</accession>
<dbReference type="Gene3D" id="3.30.2350.10">
    <property type="entry name" value="Pseudouridine synthase"/>
    <property type="match status" value="1"/>
</dbReference>
<dbReference type="PROSITE" id="PS50889">
    <property type="entry name" value="S4"/>
    <property type="match status" value="1"/>
</dbReference>
<dbReference type="InterPro" id="IPR036986">
    <property type="entry name" value="S4_RNA-bd_sf"/>
</dbReference>
<keyword evidence="5" id="KW-0694">RNA-binding</keyword>
<dbReference type="InterPro" id="IPR002942">
    <property type="entry name" value="S4_RNA-bd"/>
</dbReference>
<comment type="catalytic activity">
    <reaction evidence="1 6">
        <text>a uridine in RNA = a pseudouridine in RNA</text>
        <dbReference type="Rhea" id="RHEA:48348"/>
        <dbReference type="Rhea" id="RHEA-COMP:12068"/>
        <dbReference type="Rhea" id="RHEA-COMP:12069"/>
        <dbReference type="ChEBI" id="CHEBI:65314"/>
        <dbReference type="ChEBI" id="CHEBI:65315"/>
    </reaction>
</comment>
<dbReference type="EMBL" id="QICD01000031">
    <property type="protein sequence ID" value="RNL39766.1"/>
    <property type="molecule type" value="Genomic_DNA"/>
</dbReference>
<organism evidence="8 9">
    <name type="scientific">Paraeggerthella hongkongensis</name>
    <dbReference type="NCBI Taxonomy" id="230658"/>
    <lineage>
        <taxon>Bacteria</taxon>
        <taxon>Bacillati</taxon>
        <taxon>Actinomycetota</taxon>
        <taxon>Coriobacteriia</taxon>
        <taxon>Eggerthellales</taxon>
        <taxon>Eggerthellaceae</taxon>
        <taxon>Paraeggerthella</taxon>
    </lineage>
</organism>
<name>A0A3N0AZK3_9ACTN</name>
<dbReference type="OrthoDB" id="9807829at2"/>
<dbReference type="GO" id="GO:0000455">
    <property type="term" value="P:enzyme-directed rRNA pseudouridine synthesis"/>
    <property type="evidence" value="ECO:0007669"/>
    <property type="project" value="UniProtKB-ARBA"/>
</dbReference>
<evidence type="ECO:0000313" key="9">
    <source>
        <dbReference type="Proteomes" id="UP000278632"/>
    </source>
</evidence>
<dbReference type="GO" id="GO:0003723">
    <property type="term" value="F:RNA binding"/>
    <property type="evidence" value="ECO:0007669"/>
    <property type="project" value="UniProtKB-KW"/>
</dbReference>
<evidence type="ECO:0000256" key="1">
    <source>
        <dbReference type="ARBA" id="ARBA00000073"/>
    </source>
</evidence>
<comment type="similarity">
    <text evidence="2 6">Belongs to the pseudouridine synthase RluA family.</text>
</comment>
<sequence length="338" mass="36774">MTRLLSHIVAAEDAGQRLDALLAARGLYPSRSAAARAVDDGAVYVNGASVAKKHAVAAGDTIVYQVEDAIEAGPLAGQPIDLDIRFEDEHLIVLSKQAGLVCHPSVDHDDGTLVNALVFHCGAENLCNVQGEDDRLGIVHRLDRDTTGLMLAAKTDEAGYALMADIRDRAVDRRYLALVHGVVAHDTGMVDAPIARSANERTRMAVRVAPSAREAITTFRVLERFEPRAKDDGYTLIDCKLFTGRTHQIRVHMEYAKHPLVGDPVYSSRSPKDASADLGLDRQFLHSFQLGFAHPETGEDLRFFDALPEDLQTALDTLSDRSEGLTAAGQEVFEALSR</sequence>
<comment type="caution">
    <text evidence="8">The sequence shown here is derived from an EMBL/GenBank/DDBJ whole genome shotgun (WGS) entry which is preliminary data.</text>
</comment>
<evidence type="ECO:0000256" key="2">
    <source>
        <dbReference type="ARBA" id="ARBA00010876"/>
    </source>
</evidence>
<reference evidence="9" key="1">
    <citation type="submission" date="2018-05" db="EMBL/GenBank/DDBJ databases">
        <title>Genome Sequencing of selected type strains of the family Eggerthellaceae.</title>
        <authorList>
            <person name="Danylec N."/>
            <person name="Stoll D.A."/>
            <person name="Doetsch A."/>
            <person name="Huch M."/>
        </authorList>
    </citation>
    <scope>NUCLEOTIDE SEQUENCE [LARGE SCALE GENOMIC DNA]</scope>
    <source>
        <strain evidence="9">DSM 16106</strain>
    </source>
</reference>
<dbReference type="AlphaFoldDB" id="A0A3N0AZK3"/>
<dbReference type="SMART" id="SM00363">
    <property type="entry name" value="S4"/>
    <property type="match status" value="1"/>
</dbReference>
<dbReference type="PROSITE" id="PS01129">
    <property type="entry name" value="PSI_RLU"/>
    <property type="match status" value="1"/>
</dbReference>
<dbReference type="SUPFAM" id="SSF55174">
    <property type="entry name" value="Alpha-L RNA-binding motif"/>
    <property type="match status" value="1"/>
</dbReference>
<dbReference type="PANTHER" id="PTHR21600">
    <property type="entry name" value="MITOCHONDRIAL RNA PSEUDOURIDINE SYNTHASE"/>
    <property type="match status" value="1"/>
</dbReference>
<keyword evidence="9" id="KW-1185">Reference proteome</keyword>
<dbReference type="InterPro" id="IPR050188">
    <property type="entry name" value="RluA_PseudoU_synthase"/>
</dbReference>
<evidence type="ECO:0000256" key="5">
    <source>
        <dbReference type="PROSITE-ProRule" id="PRU00182"/>
    </source>
</evidence>
<dbReference type="SUPFAM" id="SSF55120">
    <property type="entry name" value="Pseudouridine synthase"/>
    <property type="match status" value="1"/>
</dbReference>
<dbReference type="InterPro" id="IPR006225">
    <property type="entry name" value="PsdUridine_synth_RluC/D"/>
</dbReference>
<dbReference type="PANTHER" id="PTHR21600:SF44">
    <property type="entry name" value="RIBOSOMAL LARGE SUBUNIT PSEUDOURIDINE SYNTHASE D"/>
    <property type="match status" value="1"/>
</dbReference>
<evidence type="ECO:0000313" key="8">
    <source>
        <dbReference type="EMBL" id="RNL39766.1"/>
    </source>
</evidence>
<dbReference type="Proteomes" id="UP000278632">
    <property type="component" value="Unassembled WGS sequence"/>
</dbReference>
<protein>
    <recommendedName>
        <fullName evidence="6">Pseudouridine synthase</fullName>
        <ecNumber evidence="6">5.4.99.-</ecNumber>
    </recommendedName>
</protein>
<gene>
    <name evidence="8" type="ORF">DMP08_10865</name>
</gene>
<keyword evidence="3 6" id="KW-0413">Isomerase</keyword>
<feature type="active site" evidence="4">
    <location>
        <position position="143"/>
    </location>
</feature>
<evidence type="ECO:0000256" key="4">
    <source>
        <dbReference type="PIRSR" id="PIRSR606225-1"/>
    </source>
</evidence>
<evidence type="ECO:0000256" key="3">
    <source>
        <dbReference type="ARBA" id="ARBA00023235"/>
    </source>
</evidence>
<proteinExistence type="inferred from homology"/>
<dbReference type="Gene3D" id="3.10.290.10">
    <property type="entry name" value="RNA-binding S4 domain"/>
    <property type="match status" value="1"/>
</dbReference>
<dbReference type="CDD" id="cd00165">
    <property type="entry name" value="S4"/>
    <property type="match status" value="1"/>
</dbReference>
<dbReference type="Pfam" id="PF00849">
    <property type="entry name" value="PseudoU_synth_2"/>
    <property type="match status" value="1"/>
</dbReference>
<dbReference type="CDD" id="cd02869">
    <property type="entry name" value="PseudoU_synth_RluA_like"/>
    <property type="match status" value="1"/>
</dbReference>
<evidence type="ECO:0000256" key="6">
    <source>
        <dbReference type="RuleBase" id="RU362028"/>
    </source>
</evidence>
<evidence type="ECO:0000259" key="7">
    <source>
        <dbReference type="SMART" id="SM00363"/>
    </source>
</evidence>
<dbReference type="InterPro" id="IPR006145">
    <property type="entry name" value="PsdUridine_synth_RsuA/RluA"/>
</dbReference>
<dbReference type="InterPro" id="IPR020103">
    <property type="entry name" value="PsdUridine_synth_cat_dom_sf"/>
</dbReference>
<feature type="domain" description="RNA-binding S4" evidence="7">
    <location>
        <begin position="16"/>
        <end position="71"/>
    </location>
</feature>
<dbReference type="Pfam" id="PF01479">
    <property type="entry name" value="S4"/>
    <property type="match status" value="1"/>
</dbReference>
<dbReference type="NCBIfam" id="TIGR00005">
    <property type="entry name" value="rluA_subfam"/>
    <property type="match status" value="1"/>
</dbReference>
<comment type="function">
    <text evidence="6">Responsible for synthesis of pseudouridine from uracil.</text>
</comment>
<dbReference type="InterPro" id="IPR006224">
    <property type="entry name" value="PsdUridine_synth_RluA-like_CS"/>
</dbReference>
<dbReference type="EC" id="5.4.99.-" evidence="6"/>
<dbReference type="RefSeq" id="WP_123192906.1">
    <property type="nucleotide sequence ID" value="NZ_QICD01000031.1"/>
</dbReference>